<dbReference type="Proteomes" id="UP000014417">
    <property type="component" value="Unassembled WGS sequence"/>
</dbReference>
<dbReference type="AlphaFoldDB" id="S2VZF3"/>
<dbReference type="RefSeq" id="WP_016456581.1">
    <property type="nucleotide sequence ID" value="NZ_KE150269.1"/>
</dbReference>
<dbReference type="Pfam" id="PF22234">
    <property type="entry name" value="Rv2466c-like"/>
    <property type="match status" value="1"/>
</dbReference>
<dbReference type="PATRIC" id="fig|883161.3.peg.1763"/>
<dbReference type="OrthoDB" id="4125991at2"/>
<dbReference type="HOGENOM" id="CLU_087602_1_0_11"/>
<sequence length="200" mass="22479">MEKVDFWFDPSCPWTWVTSIWMREVASLRSFEVNWHPFSLYILNEGRELDPDYRKLTDYNFIGSRVTGAVAAEAPEKLSDFFTAVGTKYHNEGRGKEDYAGILKEALADCGLDAELFERAEAGEFDESLRESTKAGLDIVGDEVGVPIVSFNGVGFFGPVIAKSPRGDEALKLWDGCLAVASVDNFYELKRSRNVRPQFD</sequence>
<dbReference type="InterPro" id="IPR036249">
    <property type="entry name" value="Thioredoxin-like_sf"/>
</dbReference>
<protein>
    <submittedName>
        <fullName evidence="1">Uncharacterized protein</fullName>
    </submittedName>
</protein>
<dbReference type="STRING" id="883161.HMPREF9306_01774"/>
<dbReference type="SUPFAM" id="SSF52833">
    <property type="entry name" value="Thioredoxin-like"/>
    <property type="match status" value="1"/>
</dbReference>
<proteinExistence type="predicted"/>
<evidence type="ECO:0000313" key="1">
    <source>
        <dbReference type="EMBL" id="EPD32206.1"/>
    </source>
</evidence>
<accession>S2VZF3</accession>
<reference evidence="1 2" key="1">
    <citation type="submission" date="2013-04" db="EMBL/GenBank/DDBJ databases">
        <title>The Genome Sequence of Propionimicrobium lymphophilum ACS-093-V-SCH5.</title>
        <authorList>
            <consortium name="The Broad Institute Genomics Platform"/>
            <person name="Earl A."/>
            <person name="Ward D."/>
            <person name="Feldgarden M."/>
            <person name="Gevers D."/>
            <person name="Saerens B."/>
            <person name="Vaneechoutte M."/>
            <person name="Walker B."/>
            <person name="Young S."/>
            <person name="Zeng Q."/>
            <person name="Gargeya S."/>
            <person name="Fitzgerald M."/>
            <person name="Haas B."/>
            <person name="Abouelleil A."/>
            <person name="Allen A.W."/>
            <person name="Alvarado L."/>
            <person name="Arachchi H.M."/>
            <person name="Berlin A.M."/>
            <person name="Chapman S.B."/>
            <person name="Gainer-Dewar J."/>
            <person name="Goldberg J."/>
            <person name="Griggs A."/>
            <person name="Gujja S."/>
            <person name="Hansen M."/>
            <person name="Howarth C."/>
            <person name="Imamovic A."/>
            <person name="Ireland A."/>
            <person name="Larimer J."/>
            <person name="McCowan C."/>
            <person name="Murphy C."/>
            <person name="Pearson M."/>
            <person name="Poon T.W."/>
            <person name="Priest M."/>
            <person name="Roberts A."/>
            <person name="Saif S."/>
            <person name="Shea T."/>
            <person name="Sisk P."/>
            <person name="Sykes S."/>
            <person name="Wortman J."/>
            <person name="Nusbaum C."/>
            <person name="Birren B."/>
        </authorList>
    </citation>
    <scope>NUCLEOTIDE SEQUENCE [LARGE SCALE GENOMIC DNA]</scope>
    <source>
        <strain evidence="1 2">ACS-093-V-SCH5</strain>
    </source>
</reference>
<comment type="caution">
    <text evidence="1">The sequence shown here is derived from an EMBL/GenBank/DDBJ whole genome shotgun (WGS) entry which is preliminary data.</text>
</comment>
<evidence type="ECO:0000313" key="2">
    <source>
        <dbReference type="Proteomes" id="UP000014417"/>
    </source>
</evidence>
<dbReference type="Gene3D" id="3.40.30.10">
    <property type="entry name" value="Glutaredoxin"/>
    <property type="match status" value="1"/>
</dbReference>
<keyword evidence="2" id="KW-1185">Reference proteome</keyword>
<organism evidence="1 2">
    <name type="scientific">Propionimicrobium lymphophilum ACS-093-V-SCH5</name>
    <dbReference type="NCBI Taxonomy" id="883161"/>
    <lineage>
        <taxon>Bacteria</taxon>
        <taxon>Bacillati</taxon>
        <taxon>Actinomycetota</taxon>
        <taxon>Actinomycetes</taxon>
        <taxon>Propionibacteriales</taxon>
        <taxon>Propionibacteriaceae</taxon>
        <taxon>Propionimicrobium</taxon>
    </lineage>
</organism>
<dbReference type="InterPro" id="IPR053977">
    <property type="entry name" value="Rv2466c-like"/>
</dbReference>
<gene>
    <name evidence="1" type="ORF">HMPREF9306_01774</name>
</gene>
<dbReference type="EMBL" id="AGZR01000009">
    <property type="protein sequence ID" value="EPD32206.1"/>
    <property type="molecule type" value="Genomic_DNA"/>
</dbReference>
<name>S2VZF3_9ACTN</name>